<protein>
    <recommendedName>
        <fullName evidence="18">Mucolipin-3</fullName>
    </recommendedName>
</protein>
<evidence type="ECO:0000256" key="9">
    <source>
        <dbReference type="ARBA" id="ARBA00023136"/>
    </source>
</evidence>
<dbReference type="PANTHER" id="PTHR12127:SF7">
    <property type="entry name" value="SD02261P"/>
    <property type="match status" value="1"/>
</dbReference>
<evidence type="ECO:0000313" key="17">
    <source>
        <dbReference type="Proteomes" id="UP000827092"/>
    </source>
</evidence>
<evidence type="ECO:0000256" key="2">
    <source>
        <dbReference type="ARBA" id="ARBA00004651"/>
    </source>
</evidence>
<proteinExistence type="predicted"/>
<dbReference type="Pfam" id="PF21381">
    <property type="entry name" value="MCLN_ECD"/>
    <property type="match status" value="1"/>
</dbReference>
<reference evidence="16 17" key="1">
    <citation type="journal article" date="2022" name="Nat. Ecol. Evol.">
        <title>A masculinizing supergene underlies an exaggerated male reproductive morph in a spider.</title>
        <authorList>
            <person name="Hendrickx F."/>
            <person name="De Corte Z."/>
            <person name="Sonet G."/>
            <person name="Van Belleghem S.M."/>
            <person name="Kostlbacher S."/>
            <person name="Vangestel C."/>
        </authorList>
    </citation>
    <scope>NUCLEOTIDE SEQUENCE [LARGE SCALE GENOMIC DNA]</scope>
    <source>
        <strain evidence="16">W744_W776</strain>
    </source>
</reference>
<evidence type="ECO:0000256" key="1">
    <source>
        <dbReference type="ARBA" id="ARBA00004337"/>
    </source>
</evidence>
<dbReference type="AlphaFoldDB" id="A0AAV6UI82"/>
<evidence type="ECO:0000256" key="12">
    <source>
        <dbReference type="ARBA" id="ARBA00036634"/>
    </source>
</evidence>
<evidence type="ECO:0000256" key="11">
    <source>
        <dbReference type="ARBA" id="ARBA00023303"/>
    </source>
</evidence>
<comment type="catalytic activity">
    <reaction evidence="12">
        <text>Ca(2+)(in) = Ca(2+)(out)</text>
        <dbReference type="Rhea" id="RHEA:29671"/>
        <dbReference type="ChEBI" id="CHEBI:29108"/>
    </reaction>
</comment>
<comment type="caution">
    <text evidence="16">The sequence shown here is derived from an EMBL/GenBank/DDBJ whole genome shotgun (WGS) entry which is preliminary data.</text>
</comment>
<evidence type="ECO:0000256" key="4">
    <source>
        <dbReference type="ARBA" id="ARBA00022475"/>
    </source>
</evidence>
<dbReference type="Gene3D" id="1.10.287.70">
    <property type="match status" value="1"/>
</dbReference>
<feature type="transmembrane region" description="Helical" evidence="13">
    <location>
        <begin position="526"/>
        <end position="554"/>
    </location>
</feature>
<keyword evidence="9 13" id="KW-0472">Membrane</keyword>
<organism evidence="16 17">
    <name type="scientific">Oedothorax gibbosus</name>
    <dbReference type="NCBI Taxonomy" id="931172"/>
    <lineage>
        <taxon>Eukaryota</taxon>
        <taxon>Metazoa</taxon>
        <taxon>Ecdysozoa</taxon>
        <taxon>Arthropoda</taxon>
        <taxon>Chelicerata</taxon>
        <taxon>Arachnida</taxon>
        <taxon>Araneae</taxon>
        <taxon>Araneomorphae</taxon>
        <taxon>Entelegynae</taxon>
        <taxon>Araneoidea</taxon>
        <taxon>Linyphiidae</taxon>
        <taxon>Erigoninae</taxon>
        <taxon>Oedothorax</taxon>
    </lineage>
</organism>
<dbReference type="GO" id="GO:0072345">
    <property type="term" value="F:NAADP-sensitive calcium-release channel activity"/>
    <property type="evidence" value="ECO:0007669"/>
    <property type="project" value="TreeGrafter"/>
</dbReference>
<dbReference type="InterPro" id="IPR049134">
    <property type="entry name" value="MCLN_ECD"/>
</dbReference>
<keyword evidence="11" id="KW-0407">Ion channel</keyword>
<evidence type="ECO:0008006" key="18">
    <source>
        <dbReference type="Google" id="ProtNLM"/>
    </source>
</evidence>
<feature type="transmembrane region" description="Helical" evidence="13">
    <location>
        <begin position="423"/>
        <end position="445"/>
    </location>
</feature>
<evidence type="ECO:0000256" key="5">
    <source>
        <dbReference type="ARBA" id="ARBA00022692"/>
    </source>
</evidence>
<keyword evidence="5 13" id="KW-0812">Transmembrane</keyword>
<keyword evidence="10" id="KW-1015">Disulfide bond</keyword>
<keyword evidence="7 13" id="KW-1133">Transmembrane helix</keyword>
<feature type="transmembrane region" description="Helical" evidence="13">
    <location>
        <begin position="338"/>
        <end position="359"/>
    </location>
</feature>
<feature type="domain" description="Mucolipin extracytosolic" evidence="15">
    <location>
        <begin position="133"/>
        <end position="318"/>
    </location>
</feature>
<comment type="subcellular location">
    <subcellularLocation>
        <location evidence="2">Cell membrane</location>
        <topology evidence="2">Multi-pass membrane protein</topology>
    </subcellularLocation>
    <subcellularLocation>
        <location evidence="1">Endosome membrane</location>
        <topology evidence="1">Multi-pass membrane protein</topology>
    </subcellularLocation>
</comment>
<dbReference type="EMBL" id="JAFNEN010000399">
    <property type="protein sequence ID" value="KAG8183891.1"/>
    <property type="molecule type" value="Genomic_DNA"/>
</dbReference>
<dbReference type="CDD" id="cd21050">
    <property type="entry name" value="ELD_TRPML"/>
    <property type="match status" value="1"/>
</dbReference>
<evidence type="ECO:0000256" key="3">
    <source>
        <dbReference type="ARBA" id="ARBA00022448"/>
    </source>
</evidence>
<dbReference type="InterPro" id="IPR039031">
    <property type="entry name" value="Mucolipin"/>
</dbReference>
<dbReference type="GO" id="GO:0010008">
    <property type="term" value="C:endosome membrane"/>
    <property type="evidence" value="ECO:0007669"/>
    <property type="project" value="UniProtKB-SubCell"/>
</dbReference>
<feature type="domain" description="Polycystin cation channel PKD1/PKD2" evidence="14">
    <location>
        <begin position="428"/>
        <end position="561"/>
    </location>
</feature>
<evidence type="ECO:0000259" key="14">
    <source>
        <dbReference type="Pfam" id="PF08016"/>
    </source>
</evidence>
<evidence type="ECO:0000256" key="13">
    <source>
        <dbReference type="SAM" id="Phobius"/>
    </source>
</evidence>
<keyword evidence="6" id="KW-0967">Endosome</keyword>
<evidence type="ECO:0000256" key="7">
    <source>
        <dbReference type="ARBA" id="ARBA00022989"/>
    </source>
</evidence>
<feature type="transmembrane region" description="Helical" evidence="13">
    <location>
        <begin position="391"/>
        <end position="411"/>
    </location>
</feature>
<keyword evidence="17" id="KW-1185">Reference proteome</keyword>
<evidence type="ECO:0000313" key="16">
    <source>
        <dbReference type="EMBL" id="KAG8183891.1"/>
    </source>
</evidence>
<accession>A0AAV6UI82</accession>
<dbReference type="Proteomes" id="UP000827092">
    <property type="component" value="Unassembled WGS sequence"/>
</dbReference>
<sequence>MVTPSNVNPNGYYAKADRNDLEYNSPYVEISGDSFQYQSATTTSNNRGSINSFLDEAEIISPSGDQSICNANQRMRKKLKSFFMNPLEKWQKRNKFPWKLCVQLIKVIIATLQMSLFGHHSFAYMKQHLDMTTTLSRILLKDWAADPSVYPPSFGPYSVYTIPEFYDHVDMVVRQYTTIGTFAIGTFGYDSPTNMLPPIDFCVKEYVGHVFPSNSSIHIDDLPKETCLTIPPLYPGGDPAWGNFSMQSYFEETNFTLNFQTLIHAKLHLRLKTVFIKALNKLDFPECYKLLLKVKYDNSEHDGQLLISLVIHSTKINCHMNTNLRDQGENLYYLLRQVLNGFVIVFCFLSAILCVRSLYNGYKLSRETISFFRRYYQKEISAWEQLDFIDFWYVNIVVSDILLVFGSLIKLQIEEQTSEGTEYAKCSILLGVGNLLIWIGILRYLGFFPKYNMLILTLKRALPNVLRFLICAVLLFVGSCFCGWIVLAPYHIKFRTLSRTAECLFAIMNGDDMFATFALLDTELDLIWYFSRIFLYVFLLVFVYIVVSLFISVIMDTFETIKHIYVYGAPPNSTVEVFLAADTGEDDLLEEEPSGLSTPENEKIEVYDCCKRFWNMLRFSLRRF</sequence>
<name>A0AAV6UI82_9ARAC</name>
<dbReference type="Pfam" id="PF08016">
    <property type="entry name" value="PKD_channel"/>
    <property type="match status" value="1"/>
</dbReference>
<evidence type="ECO:0000256" key="6">
    <source>
        <dbReference type="ARBA" id="ARBA00022753"/>
    </source>
</evidence>
<keyword evidence="4" id="KW-1003">Cell membrane</keyword>
<evidence type="ECO:0000259" key="15">
    <source>
        <dbReference type="Pfam" id="PF21381"/>
    </source>
</evidence>
<dbReference type="GO" id="GO:0005765">
    <property type="term" value="C:lysosomal membrane"/>
    <property type="evidence" value="ECO:0007669"/>
    <property type="project" value="TreeGrafter"/>
</dbReference>
<gene>
    <name evidence="16" type="ORF">JTE90_002460</name>
</gene>
<keyword evidence="8" id="KW-0406">Ion transport</keyword>
<dbReference type="InterPro" id="IPR013122">
    <property type="entry name" value="PKD1_2_channel"/>
</dbReference>
<evidence type="ECO:0000256" key="10">
    <source>
        <dbReference type="ARBA" id="ARBA00023157"/>
    </source>
</evidence>
<dbReference type="GO" id="GO:0005886">
    <property type="term" value="C:plasma membrane"/>
    <property type="evidence" value="ECO:0007669"/>
    <property type="project" value="UniProtKB-SubCell"/>
</dbReference>
<feature type="transmembrane region" description="Helical" evidence="13">
    <location>
        <begin position="465"/>
        <end position="488"/>
    </location>
</feature>
<evidence type="ECO:0000256" key="8">
    <source>
        <dbReference type="ARBA" id="ARBA00023065"/>
    </source>
</evidence>
<keyword evidence="3" id="KW-0813">Transport</keyword>
<dbReference type="PANTHER" id="PTHR12127">
    <property type="entry name" value="MUCOLIPIN"/>
    <property type="match status" value="1"/>
</dbReference>